<keyword evidence="2" id="KW-1185">Reference proteome</keyword>
<dbReference type="Proteomes" id="UP000318055">
    <property type="component" value="Chromosome"/>
</dbReference>
<dbReference type="Pfam" id="PF21813">
    <property type="entry name" value="DUF6882"/>
    <property type="match status" value="1"/>
</dbReference>
<name>A0A518RFX7_9SPHN</name>
<dbReference type="InterPro" id="IPR049249">
    <property type="entry name" value="DUF6882"/>
</dbReference>
<protein>
    <submittedName>
        <fullName evidence="1">Uncharacterized protein</fullName>
    </submittedName>
</protein>
<dbReference type="AlphaFoldDB" id="A0A518RFX7"/>
<dbReference type="OrthoDB" id="8439179at2"/>
<evidence type="ECO:0000313" key="1">
    <source>
        <dbReference type="EMBL" id="QDX26365.1"/>
    </source>
</evidence>
<gene>
    <name evidence="1" type="ORF">FPZ54_10245</name>
</gene>
<reference evidence="1 2" key="1">
    <citation type="submission" date="2019-07" db="EMBL/GenBank/DDBJ databases">
        <title>Sphingomonas alkalisoli sp. nov., isolated from rhizosphere soil of Suaedae salsa.</title>
        <authorList>
            <person name="Zhang H."/>
            <person name="Xu L."/>
            <person name="Zhang J.-X."/>
            <person name="Sun J.-Q."/>
        </authorList>
    </citation>
    <scope>NUCLEOTIDE SEQUENCE [LARGE SCALE GENOMIC DNA]</scope>
    <source>
        <strain evidence="1 2">XS-10</strain>
    </source>
</reference>
<dbReference type="EMBL" id="CP042239">
    <property type="protein sequence ID" value="QDX26365.1"/>
    <property type="molecule type" value="Genomic_DNA"/>
</dbReference>
<dbReference type="KEGG" id="ssua:FPZ54_10245"/>
<organism evidence="1 2">
    <name type="scientific">Sphingomonas suaedae</name>
    <dbReference type="NCBI Taxonomy" id="2599297"/>
    <lineage>
        <taxon>Bacteria</taxon>
        <taxon>Pseudomonadati</taxon>
        <taxon>Pseudomonadota</taxon>
        <taxon>Alphaproteobacteria</taxon>
        <taxon>Sphingomonadales</taxon>
        <taxon>Sphingomonadaceae</taxon>
        <taxon>Sphingomonas</taxon>
    </lineage>
</organism>
<evidence type="ECO:0000313" key="2">
    <source>
        <dbReference type="Proteomes" id="UP000318055"/>
    </source>
</evidence>
<accession>A0A518RFX7</accession>
<sequence length="314" mass="34561">MEVVQELSLARDDPDAPAYSAPGEVDGLTARLSAACDWLTARNIALARDWGIGLERDYTFDQEAGRLVLKFGGRRTIAAQGQILGSFDPRDHSFMWSWANPSIRPELCEDAARLKTEGERLGVAALTTPVQTVTFDDLLPLLALAAQDGGADGVYRCMVNGSTSLFVALRLDEAAPKGAGDSADGLLEAAHALAADYDREMLPIDRDHHLQGKQVDLGDFIERKMAIYRRYWSRDDDYWEPCSVGWPSSHDQGAIRLRFTVPHPMGGALDIAIGKNFGQTIYRIEQVESALKITDQLIDWGDGFIWPTPPDGRS</sequence>
<proteinExistence type="predicted"/>